<dbReference type="SUPFAM" id="SSF52266">
    <property type="entry name" value="SGNH hydrolase"/>
    <property type="match status" value="1"/>
</dbReference>
<feature type="domain" description="SGNH hydrolase-type esterase" evidence="4">
    <location>
        <begin position="37"/>
        <end position="292"/>
    </location>
</feature>
<dbReference type="RefSeq" id="WP_111178600.1">
    <property type="nucleotide sequence ID" value="NZ_POUD01000030.1"/>
</dbReference>
<organism evidence="5 6">
    <name type="scientific">Nonomuraea aridisoli</name>
    <dbReference type="NCBI Taxonomy" id="2070368"/>
    <lineage>
        <taxon>Bacteria</taxon>
        <taxon>Bacillati</taxon>
        <taxon>Actinomycetota</taxon>
        <taxon>Actinomycetes</taxon>
        <taxon>Streptosporangiales</taxon>
        <taxon>Streptosporangiaceae</taxon>
        <taxon>Nonomuraea</taxon>
    </lineage>
</organism>
<evidence type="ECO:0000313" key="6">
    <source>
        <dbReference type="Proteomes" id="UP000249304"/>
    </source>
</evidence>
<feature type="disulfide bond" evidence="2">
    <location>
        <begin position="59"/>
        <end position="88"/>
    </location>
</feature>
<name>A0A2W2FZA3_9ACTN</name>
<keyword evidence="6" id="KW-1185">Reference proteome</keyword>
<feature type="chain" id="PRO_5039585668" description="SGNH hydrolase-type esterase domain-containing protein" evidence="3">
    <location>
        <begin position="22"/>
        <end position="309"/>
    </location>
</feature>
<dbReference type="GO" id="GO:0016788">
    <property type="term" value="F:hydrolase activity, acting on ester bonds"/>
    <property type="evidence" value="ECO:0007669"/>
    <property type="project" value="InterPro"/>
</dbReference>
<protein>
    <recommendedName>
        <fullName evidence="4">SGNH hydrolase-type esterase domain-containing protein</fullName>
    </recommendedName>
</protein>
<dbReference type="EMBL" id="POUD01000030">
    <property type="protein sequence ID" value="PZG20084.1"/>
    <property type="molecule type" value="Genomic_DNA"/>
</dbReference>
<dbReference type="PANTHER" id="PTHR37981">
    <property type="entry name" value="LIPASE 2"/>
    <property type="match status" value="1"/>
</dbReference>
<dbReference type="PANTHER" id="PTHR37981:SF1">
    <property type="entry name" value="SGNH HYDROLASE-TYPE ESTERASE DOMAIN-CONTAINING PROTEIN"/>
    <property type="match status" value="1"/>
</dbReference>
<dbReference type="InterPro" id="IPR036514">
    <property type="entry name" value="SGNH_hydro_sf"/>
</dbReference>
<reference evidence="5 6" key="1">
    <citation type="submission" date="2018-01" db="EMBL/GenBank/DDBJ databases">
        <title>Draft genome sequence of Nonomuraea sp. KC333.</title>
        <authorList>
            <person name="Sahin N."/>
            <person name="Saygin H."/>
            <person name="Ay H."/>
        </authorList>
    </citation>
    <scope>NUCLEOTIDE SEQUENCE [LARGE SCALE GENOMIC DNA]</scope>
    <source>
        <strain evidence="5 6">KC333</strain>
    </source>
</reference>
<feature type="active site" evidence="1">
    <location>
        <position position="284"/>
    </location>
</feature>
<dbReference type="InterPro" id="IPR037460">
    <property type="entry name" value="SEST-like"/>
</dbReference>
<evidence type="ECO:0000256" key="1">
    <source>
        <dbReference type="PIRSR" id="PIRSR637460-1"/>
    </source>
</evidence>
<comment type="caution">
    <text evidence="5">The sequence shown here is derived from an EMBL/GenBank/DDBJ whole genome shotgun (WGS) entry which is preliminary data.</text>
</comment>
<feature type="disulfide bond" evidence="2">
    <location>
        <begin position="199"/>
        <end position="259"/>
    </location>
</feature>
<dbReference type="Pfam" id="PF13472">
    <property type="entry name" value="Lipase_GDSL_2"/>
    <property type="match status" value="1"/>
</dbReference>
<dbReference type="AlphaFoldDB" id="A0A2W2FZA3"/>
<keyword evidence="2" id="KW-1015">Disulfide bond</keyword>
<dbReference type="InterPro" id="IPR013830">
    <property type="entry name" value="SGNH_hydro"/>
</dbReference>
<dbReference type="Gene3D" id="3.40.50.1110">
    <property type="entry name" value="SGNH hydrolase"/>
    <property type="match status" value="1"/>
</dbReference>
<keyword evidence="3" id="KW-0732">Signal</keyword>
<evidence type="ECO:0000256" key="3">
    <source>
        <dbReference type="SAM" id="SignalP"/>
    </source>
</evidence>
<feature type="disulfide bond" evidence="2">
    <location>
        <begin position="135"/>
        <end position="140"/>
    </location>
</feature>
<dbReference type="CDD" id="cd01823">
    <property type="entry name" value="SEST_like"/>
    <property type="match status" value="1"/>
</dbReference>
<dbReference type="OrthoDB" id="5503950at2"/>
<feature type="active site" description="Nucleophile" evidence="1">
    <location>
        <position position="41"/>
    </location>
</feature>
<evidence type="ECO:0000256" key="2">
    <source>
        <dbReference type="PIRSR" id="PIRSR637460-2"/>
    </source>
</evidence>
<evidence type="ECO:0000313" key="5">
    <source>
        <dbReference type="EMBL" id="PZG20084.1"/>
    </source>
</evidence>
<evidence type="ECO:0000259" key="4">
    <source>
        <dbReference type="Pfam" id="PF13472"/>
    </source>
</evidence>
<sequence>MKKLLILLTAALGATAGTALALPAAQAATGAPLRIVALGDSYGSGTGAGDYEPGTEGSCWRSAGSAAELIAKDLAARGRKVALTNVTCSGATSASLSREFKGRPPQLDALRRTTDVVMLTIGATDVDFSGYGGICLQADCSGPATTATLGKLPAMGADVRKLLAEIKRRSPRAQIVMTGYGAQLTRGANAPGVPLDPICGPDVATPAERVAGESVMVALDTTLRRAALAARSRHVNVTYVSPYKAPGVLEPTFRGHSLCESADPYYRGFDALADGQEGPDAVFHLNRKGQAAMAALVRRAVPALAVHHR</sequence>
<proteinExistence type="predicted"/>
<gene>
    <name evidence="5" type="ORF">C1J01_10420</name>
</gene>
<dbReference type="GO" id="GO:0006629">
    <property type="term" value="P:lipid metabolic process"/>
    <property type="evidence" value="ECO:0007669"/>
    <property type="project" value="TreeGrafter"/>
</dbReference>
<accession>A0A2W2FZA3</accession>
<feature type="signal peptide" evidence="3">
    <location>
        <begin position="1"/>
        <end position="21"/>
    </location>
</feature>
<dbReference type="Proteomes" id="UP000249304">
    <property type="component" value="Unassembled WGS sequence"/>
</dbReference>